<dbReference type="SUPFAM" id="SSF51161">
    <property type="entry name" value="Trimeric LpxA-like enzymes"/>
    <property type="match status" value="1"/>
</dbReference>
<dbReference type="AlphaFoldDB" id="A0A561Q1P0"/>
<dbReference type="InterPro" id="IPR011004">
    <property type="entry name" value="Trimer_LpxA-like_sf"/>
</dbReference>
<sequence length="214" mass="22801">MTGNNKKICIVGAGGFGREVLCYIMDTMDKKQAIADRACFMVDDEYYIETTVMGVTVIPFSAFDASLYDVVIAIADPAVRKGIVDKLPVDTTYATIIHPAAYISQQVEIGEGSIITPGAIVSLNAKIGKHAQLNHHTTLGHDCVVGDFFTTAPGVNISGNCHVGNGVYVGTNAAVRQKVKITDNVTIGMGGIVVKDILEEGVYTGVPVRKLVKR</sequence>
<evidence type="ECO:0000313" key="4">
    <source>
        <dbReference type="EMBL" id="TWF44288.1"/>
    </source>
</evidence>
<dbReference type="OrthoDB" id="9794407at2"/>
<organism evidence="4 5">
    <name type="scientific">Chitinophaga polysaccharea</name>
    <dbReference type="NCBI Taxonomy" id="1293035"/>
    <lineage>
        <taxon>Bacteria</taxon>
        <taxon>Pseudomonadati</taxon>
        <taxon>Bacteroidota</taxon>
        <taxon>Chitinophagia</taxon>
        <taxon>Chitinophagales</taxon>
        <taxon>Chitinophagaceae</taxon>
        <taxon>Chitinophaga</taxon>
    </lineage>
</organism>
<keyword evidence="5" id="KW-1185">Reference proteome</keyword>
<dbReference type="InterPro" id="IPR041561">
    <property type="entry name" value="PglD_N"/>
</dbReference>
<feature type="active site" description="Proton acceptor" evidence="2">
    <location>
        <position position="141"/>
    </location>
</feature>
<dbReference type="NCBIfam" id="TIGR03570">
    <property type="entry name" value="NeuD_NnaD"/>
    <property type="match status" value="1"/>
</dbReference>
<dbReference type="Proteomes" id="UP000320811">
    <property type="component" value="Unassembled WGS sequence"/>
</dbReference>
<dbReference type="InterPro" id="IPR020019">
    <property type="entry name" value="AcTrfase_PglD-like"/>
</dbReference>
<dbReference type="RefSeq" id="WP_145660882.1">
    <property type="nucleotide sequence ID" value="NZ_VIWO01000001.1"/>
</dbReference>
<dbReference type="GO" id="GO:0016746">
    <property type="term" value="F:acyltransferase activity"/>
    <property type="evidence" value="ECO:0007669"/>
    <property type="project" value="UniProtKB-KW"/>
</dbReference>
<dbReference type="CDD" id="cd03360">
    <property type="entry name" value="LbH_AT_putative"/>
    <property type="match status" value="1"/>
</dbReference>
<protein>
    <submittedName>
        <fullName evidence="4">Sugar O-acyltransferase (Sialic acid O-acetyltransferase NeuD family)</fullName>
    </submittedName>
</protein>
<dbReference type="PANTHER" id="PTHR43300:SF7">
    <property type="entry name" value="UDP-N-ACETYLBACILLOSAMINE N-ACETYLTRANSFERASE"/>
    <property type="match status" value="1"/>
</dbReference>
<accession>A0A561Q1P0</accession>
<keyword evidence="4" id="KW-0808">Transferase</keyword>
<reference evidence="4 5" key="1">
    <citation type="submission" date="2019-06" db="EMBL/GenBank/DDBJ databases">
        <title>Sorghum-associated microbial communities from plants grown in Nebraska, USA.</title>
        <authorList>
            <person name="Schachtman D."/>
        </authorList>
    </citation>
    <scope>NUCLEOTIDE SEQUENCE [LARGE SCALE GENOMIC DNA]</scope>
    <source>
        <strain evidence="4 5">1209</strain>
    </source>
</reference>
<feature type="domain" description="PglD N-terminal" evidence="3">
    <location>
        <begin position="7"/>
        <end position="87"/>
    </location>
</feature>
<feature type="site" description="Increases basicity of active site His" evidence="2">
    <location>
        <position position="142"/>
    </location>
</feature>
<dbReference type="PANTHER" id="PTHR43300">
    <property type="entry name" value="ACETYLTRANSFERASE"/>
    <property type="match status" value="1"/>
</dbReference>
<evidence type="ECO:0000256" key="1">
    <source>
        <dbReference type="ARBA" id="ARBA00007274"/>
    </source>
</evidence>
<dbReference type="Gene3D" id="2.160.10.10">
    <property type="entry name" value="Hexapeptide repeat proteins"/>
    <property type="match status" value="1"/>
</dbReference>
<dbReference type="Gene3D" id="3.40.50.20">
    <property type="match status" value="1"/>
</dbReference>
<evidence type="ECO:0000256" key="2">
    <source>
        <dbReference type="PIRSR" id="PIRSR620019-1"/>
    </source>
</evidence>
<keyword evidence="4" id="KW-0012">Acyltransferase</keyword>
<comment type="caution">
    <text evidence="4">The sequence shown here is derived from an EMBL/GenBank/DDBJ whole genome shotgun (WGS) entry which is preliminary data.</text>
</comment>
<comment type="similarity">
    <text evidence="1">Belongs to the transferase hexapeptide repeat family.</text>
</comment>
<dbReference type="Pfam" id="PF17836">
    <property type="entry name" value="PglD_N"/>
    <property type="match status" value="1"/>
</dbReference>
<evidence type="ECO:0000313" key="5">
    <source>
        <dbReference type="Proteomes" id="UP000320811"/>
    </source>
</evidence>
<proteinExistence type="inferred from homology"/>
<evidence type="ECO:0000259" key="3">
    <source>
        <dbReference type="Pfam" id="PF17836"/>
    </source>
</evidence>
<name>A0A561Q1P0_9BACT</name>
<gene>
    <name evidence="4" type="ORF">FHW36_101207</name>
</gene>
<dbReference type="EMBL" id="VIWO01000001">
    <property type="protein sequence ID" value="TWF44288.1"/>
    <property type="molecule type" value="Genomic_DNA"/>
</dbReference>
<dbReference type="InterPro" id="IPR050179">
    <property type="entry name" value="Trans_hexapeptide_repeat"/>
</dbReference>